<evidence type="ECO:0000256" key="1">
    <source>
        <dbReference type="SAM" id="Phobius"/>
    </source>
</evidence>
<accession>A0A345CTX3</accession>
<dbReference type="RefSeq" id="WP_233480103.1">
    <property type="nucleotide sequence ID" value="NZ_CP013970.1"/>
</dbReference>
<evidence type="ECO:0000313" key="2">
    <source>
        <dbReference type="EMBL" id="AXF76890.1"/>
    </source>
</evidence>
<reference evidence="2 3" key="1">
    <citation type="submission" date="2016-01" db="EMBL/GenBank/DDBJ databases">
        <authorList>
            <person name="Oliw E.H."/>
        </authorList>
    </citation>
    <scope>NUCLEOTIDE SEQUENCE [LARGE SCALE GENOMIC DNA]</scope>
    <source>
        <strain evidence="2 3">MDcuke</strain>
    </source>
</reference>
<feature type="transmembrane region" description="Helical" evidence="1">
    <location>
        <begin position="52"/>
        <end position="70"/>
    </location>
</feature>
<keyword evidence="1" id="KW-0472">Membrane</keyword>
<evidence type="ECO:0000313" key="3">
    <source>
        <dbReference type="Proteomes" id="UP000264980"/>
    </source>
</evidence>
<dbReference type="AlphaFoldDB" id="A0A345CTX3"/>
<proteinExistence type="predicted"/>
<name>A0A345CTX3_9GAMM</name>
<gene>
    <name evidence="2" type="ORF">AV903_13885</name>
</gene>
<keyword evidence="1" id="KW-0812">Transmembrane</keyword>
<keyword evidence="1" id="KW-1133">Transmembrane helix</keyword>
<dbReference type="EMBL" id="CP013970">
    <property type="protein sequence ID" value="AXF76890.1"/>
    <property type="molecule type" value="Genomic_DNA"/>
</dbReference>
<feature type="transmembrane region" description="Helical" evidence="1">
    <location>
        <begin position="9"/>
        <end position="32"/>
    </location>
</feature>
<sequence length="79" mass="9023">MDFNFKKIAYLLMSVVSVFLFLFLMFAVYSFIETLVYIKSLGGLSALNYPEVTGHLVIMFFGLGCLYFSIKATRKIKSD</sequence>
<protein>
    <submittedName>
        <fullName evidence="2">Uncharacterized protein</fullName>
    </submittedName>
</protein>
<organism evidence="2 3">
    <name type="scientific">Erwinia tracheiphila</name>
    <dbReference type="NCBI Taxonomy" id="65700"/>
    <lineage>
        <taxon>Bacteria</taxon>
        <taxon>Pseudomonadati</taxon>
        <taxon>Pseudomonadota</taxon>
        <taxon>Gammaproteobacteria</taxon>
        <taxon>Enterobacterales</taxon>
        <taxon>Erwiniaceae</taxon>
        <taxon>Erwinia</taxon>
    </lineage>
</organism>
<dbReference type="Proteomes" id="UP000264980">
    <property type="component" value="Chromosome"/>
</dbReference>